<dbReference type="AlphaFoldDB" id="A0A2M7SFA6"/>
<dbReference type="InterPro" id="IPR000917">
    <property type="entry name" value="Sulfatase_N"/>
</dbReference>
<evidence type="ECO:0000313" key="2">
    <source>
        <dbReference type="EMBL" id="PIZ17973.1"/>
    </source>
</evidence>
<dbReference type="Proteomes" id="UP000229307">
    <property type="component" value="Unassembled WGS sequence"/>
</dbReference>
<evidence type="ECO:0000259" key="1">
    <source>
        <dbReference type="Pfam" id="PF00884"/>
    </source>
</evidence>
<dbReference type="Gene3D" id="3.40.720.10">
    <property type="entry name" value="Alkaline Phosphatase, subunit A"/>
    <property type="match status" value="1"/>
</dbReference>
<dbReference type="PANTHER" id="PTHR43751">
    <property type="entry name" value="SULFATASE"/>
    <property type="match status" value="1"/>
</dbReference>
<name>A0A2M7SFA6_9BACT</name>
<dbReference type="Pfam" id="PF00884">
    <property type="entry name" value="Sulfatase"/>
    <property type="match status" value="1"/>
</dbReference>
<accession>A0A2M7SFA6</accession>
<proteinExistence type="predicted"/>
<dbReference type="CDD" id="cd16148">
    <property type="entry name" value="sulfatase_like"/>
    <property type="match status" value="1"/>
</dbReference>
<dbReference type="EMBL" id="PFMR01000056">
    <property type="protein sequence ID" value="PIZ17973.1"/>
    <property type="molecule type" value="Genomic_DNA"/>
</dbReference>
<protein>
    <submittedName>
        <fullName evidence="2">Sulfatase</fullName>
    </submittedName>
</protein>
<reference evidence="3" key="1">
    <citation type="submission" date="2017-09" db="EMBL/GenBank/DDBJ databases">
        <title>Depth-based differentiation of microbial function through sediment-hosted aquifers and enrichment of novel symbionts in the deep terrestrial subsurface.</title>
        <authorList>
            <person name="Probst A.J."/>
            <person name="Ladd B."/>
            <person name="Jarett J.K."/>
            <person name="Geller-Mcgrath D.E."/>
            <person name="Sieber C.M.K."/>
            <person name="Emerson J.B."/>
            <person name="Anantharaman K."/>
            <person name="Thomas B.C."/>
            <person name="Malmstrom R."/>
            <person name="Stieglmeier M."/>
            <person name="Klingl A."/>
            <person name="Woyke T."/>
            <person name="Ryan C.M."/>
            <person name="Banfield J.F."/>
        </authorList>
    </citation>
    <scope>NUCLEOTIDE SEQUENCE [LARGE SCALE GENOMIC DNA]</scope>
</reference>
<organism evidence="2 3">
    <name type="scientific">Candidatus Desantisbacteria bacterium CG_4_10_14_0_8_um_filter_48_22</name>
    <dbReference type="NCBI Taxonomy" id="1974543"/>
    <lineage>
        <taxon>Bacteria</taxon>
        <taxon>Candidatus Desantisiibacteriota</taxon>
    </lineage>
</organism>
<dbReference type="InterPro" id="IPR017850">
    <property type="entry name" value="Alkaline_phosphatase_core_sf"/>
</dbReference>
<dbReference type="InterPro" id="IPR052701">
    <property type="entry name" value="GAG_Ulvan_Degrading_Sulfatases"/>
</dbReference>
<sequence>MRILYLDIDTLRPDHLGCYGYGRNTSPNIDGIAKGAVRFDNCYCSDAPCLPSRAAMFSGRLGIHNGVVGHGGTAADPCIIGADRNFGNIPKYFGFIEMINSAGYYTVSVSPFAERHAAWWFYSGFREMFNTGKRGGSEIAKEIYSYAMPWLEKNAKKDKWFLHLNFWDPHGPYRTPKDERADLGGTAPQAKWLTKELLDKHLGSFGPHSASETIGIGSKGELDWWAKNYPETPVLIDTLGKFHKFIDGYDQGIRYADTYIGKILKILEDNGVLEDTAIIVTSDHGENIGELNVYGDHQTADYITNRIPFMVKWPGLKPGEDSSLHYQVDLAATLVEFLGIKVPARWDGKSFKDSLLDNKPEGRESLVVSNCAWSCQRAVRWQDYVMIKTFHEGLKDFPETMLFNVRDDPHETRNLATQNPETVKKLLGMLESWHKQMMQTSESGIDPMQTVLKEGGPWHTRNDAAAYAQRLTETGREDHARKILKWLKQGRYWK</sequence>
<dbReference type="PANTHER" id="PTHR43751:SF3">
    <property type="entry name" value="SULFATASE N-TERMINAL DOMAIN-CONTAINING PROTEIN"/>
    <property type="match status" value="1"/>
</dbReference>
<gene>
    <name evidence="2" type="ORF">COY52_01885</name>
</gene>
<feature type="domain" description="Sulfatase N-terminal" evidence="1">
    <location>
        <begin position="4"/>
        <end position="340"/>
    </location>
</feature>
<dbReference type="SUPFAM" id="SSF53649">
    <property type="entry name" value="Alkaline phosphatase-like"/>
    <property type="match status" value="1"/>
</dbReference>
<evidence type="ECO:0000313" key="3">
    <source>
        <dbReference type="Proteomes" id="UP000229307"/>
    </source>
</evidence>
<comment type="caution">
    <text evidence="2">The sequence shown here is derived from an EMBL/GenBank/DDBJ whole genome shotgun (WGS) entry which is preliminary data.</text>
</comment>